<evidence type="ECO:0000313" key="3">
    <source>
        <dbReference type="Proteomes" id="UP001250932"/>
    </source>
</evidence>
<organism evidence="2 3">
    <name type="scientific">Candidatus Nitronereus thalassa</name>
    <dbReference type="NCBI Taxonomy" id="3020898"/>
    <lineage>
        <taxon>Bacteria</taxon>
        <taxon>Pseudomonadati</taxon>
        <taxon>Nitrospirota</taxon>
        <taxon>Nitrospiria</taxon>
        <taxon>Nitrospirales</taxon>
        <taxon>Nitrospiraceae</taxon>
        <taxon>Candidatus Nitronereus</taxon>
    </lineage>
</organism>
<accession>A0ABU3K8V3</accession>
<evidence type="ECO:0000313" key="2">
    <source>
        <dbReference type="EMBL" id="MDT7042844.1"/>
    </source>
</evidence>
<dbReference type="RefSeq" id="WP_313833303.1">
    <property type="nucleotide sequence ID" value="NZ_JAQOUE010000001.1"/>
</dbReference>
<sequence>MTDNLNLVKQILFYTLRKLPRVLVLSWVALWIMVFPLIHVHPEADHAHGGAQHTHGGLAHSVLSQDLPCEFGKDSHPHQHSDQETHLVAFPGHTHGHSHALSHSEITLSALNPSSDGSLKKQLVDSFGAIDQNSSYAYDLAWGNVSPQENRCYPNHFIQPYFSRPPPPITI</sequence>
<keyword evidence="3" id="KW-1185">Reference proteome</keyword>
<reference evidence="2 3" key="1">
    <citation type="journal article" date="2023" name="ISME J.">
        <title>Cultivation and genomic characterization of novel and ubiquitous marine nitrite-oxidizing bacteria from the Nitrospirales.</title>
        <authorList>
            <person name="Mueller A.J."/>
            <person name="Daebeler A."/>
            <person name="Herbold C.W."/>
            <person name="Kirkegaard R.H."/>
            <person name="Daims H."/>
        </authorList>
    </citation>
    <scope>NUCLEOTIDE SEQUENCE [LARGE SCALE GENOMIC DNA]</scope>
    <source>
        <strain evidence="2 3">EB</strain>
    </source>
</reference>
<keyword evidence="1" id="KW-0812">Transmembrane</keyword>
<proteinExistence type="predicted"/>
<dbReference type="EMBL" id="JAQOUE010000001">
    <property type="protein sequence ID" value="MDT7042844.1"/>
    <property type="molecule type" value="Genomic_DNA"/>
</dbReference>
<keyword evidence="1" id="KW-1133">Transmembrane helix</keyword>
<name>A0ABU3K8V3_9BACT</name>
<comment type="caution">
    <text evidence="2">The sequence shown here is derived from an EMBL/GenBank/DDBJ whole genome shotgun (WGS) entry which is preliminary data.</text>
</comment>
<feature type="transmembrane region" description="Helical" evidence="1">
    <location>
        <begin position="21"/>
        <end position="38"/>
    </location>
</feature>
<gene>
    <name evidence="2" type="ORF">PPG34_10810</name>
</gene>
<evidence type="ECO:0000256" key="1">
    <source>
        <dbReference type="SAM" id="Phobius"/>
    </source>
</evidence>
<dbReference type="Proteomes" id="UP001250932">
    <property type="component" value="Unassembled WGS sequence"/>
</dbReference>
<protein>
    <submittedName>
        <fullName evidence="2">Uncharacterized protein</fullName>
    </submittedName>
</protein>
<keyword evidence="1" id="KW-0472">Membrane</keyword>